<keyword evidence="1" id="KW-0812">Transmembrane</keyword>
<protein>
    <submittedName>
        <fullName evidence="2 3">Uncharacterized protein</fullName>
    </submittedName>
</protein>
<evidence type="ECO:0000256" key="1">
    <source>
        <dbReference type="SAM" id="Phobius"/>
    </source>
</evidence>
<dbReference type="EMBL" id="ADBL01002021">
    <property type="status" value="NOT_ANNOTATED_CDS"/>
    <property type="molecule type" value="Genomic_DNA"/>
</dbReference>
<evidence type="ECO:0000313" key="4">
    <source>
        <dbReference type="Proteomes" id="UP000011715"/>
    </source>
</evidence>
<dbReference type="EMBL" id="GL876973">
    <property type="protein sequence ID" value="KLU89391.1"/>
    <property type="molecule type" value="Genomic_DNA"/>
</dbReference>
<reference evidence="4" key="2">
    <citation type="submission" date="2010-05" db="EMBL/GenBank/DDBJ databases">
        <title>The genome sequence of Magnaporthe poae strain ATCC 64411.</title>
        <authorList>
            <person name="Ma L.-J."/>
            <person name="Dead R."/>
            <person name="Young S."/>
            <person name="Zeng Q."/>
            <person name="Koehrsen M."/>
            <person name="Alvarado L."/>
            <person name="Berlin A."/>
            <person name="Chapman S.B."/>
            <person name="Chen Z."/>
            <person name="Freedman E."/>
            <person name="Gellesch M."/>
            <person name="Goldberg J."/>
            <person name="Griggs A."/>
            <person name="Gujja S."/>
            <person name="Heilman E.R."/>
            <person name="Heiman D."/>
            <person name="Hepburn T."/>
            <person name="Howarth C."/>
            <person name="Jen D."/>
            <person name="Larson L."/>
            <person name="Mehta T."/>
            <person name="Neiman D."/>
            <person name="Pearson M."/>
            <person name="Roberts A."/>
            <person name="Saif S."/>
            <person name="Shea T."/>
            <person name="Shenoy N."/>
            <person name="Sisk P."/>
            <person name="Stolte C."/>
            <person name="Sykes S."/>
            <person name="Walk T."/>
            <person name="White J."/>
            <person name="Yandava C."/>
            <person name="Haas B."/>
            <person name="Nusbaum C."/>
            <person name="Birren B."/>
        </authorList>
    </citation>
    <scope>NUCLEOTIDE SEQUENCE [LARGE SCALE GENOMIC DNA]</scope>
    <source>
        <strain evidence="4">ATCC 64411 / 73-15</strain>
    </source>
</reference>
<reference evidence="2" key="1">
    <citation type="submission" date="2010-05" db="EMBL/GenBank/DDBJ databases">
        <title>The Genome Sequence of Magnaporthe poae strain ATCC 64411.</title>
        <authorList>
            <consortium name="The Broad Institute Genome Sequencing Platform"/>
            <consortium name="Broad Institute Genome Sequencing Center for Infectious Disease"/>
            <person name="Ma L.-J."/>
            <person name="Dead R."/>
            <person name="Young S."/>
            <person name="Zeng Q."/>
            <person name="Koehrsen M."/>
            <person name="Alvarado L."/>
            <person name="Berlin A."/>
            <person name="Chapman S.B."/>
            <person name="Chen Z."/>
            <person name="Freedman E."/>
            <person name="Gellesch M."/>
            <person name="Goldberg J."/>
            <person name="Griggs A."/>
            <person name="Gujja S."/>
            <person name="Heilman E.R."/>
            <person name="Heiman D."/>
            <person name="Hepburn T."/>
            <person name="Howarth C."/>
            <person name="Jen D."/>
            <person name="Larson L."/>
            <person name="Mehta T."/>
            <person name="Neiman D."/>
            <person name="Pearson M."/>
            <person name="Roberts A."/>
            <person name="Saif S."/>
            <person name="Shea T."/>
            <person name="Shenoy N."/>
            <person name="Sisk P."/>
            <person name="Stolte C."/>
            <person name="Sykes S."/>
            <person name="Walk T."/>
            <person name="White J."/>
            <person name="Yandava C."/>
            <person name="Haas B."/>
            <person name="Nusbaum C."/>
            <person name="Birren B."/>
        </authorList>
    </citation>
    <scope>NUCLEOTIDE SEQUENCE</scope>
    <source>
        <strain evidence="2">ATCC 64411</strain>
    </source>
</reference>
<name>A0A0C4E760_MAGP6</name>
<reference evidence="3" key="5">
    <citation type="submission" date="2015-06" db="UniProtKB">
        <authorList>
            <consortium name="EnsemblFungi"/>
        </authorList>
    </citation>
    <scope>IDENTIFICATION</scope>
    <source>
        <strain evidence="3">ATCC 64411</strain>
    </source>
</reference>
<dbReference type="VEuPathDB" id="FungiDB:MAPG_08362"/>
<dbReference type="EnsemblFungi" id="MAPG_08362T0">
    <property type="protein sequence ID" value="MAPG_08362T0"/>
    <property type="gene ID" value="MAPG_08362"/>
</dbReference>
<feature type="transmembrane region" description="Helical" evidence="1">
    <location>
        <begin position="12"/>
        <end position="31"/>
    </location>
</feature>
<gene>
    <name evidence="2" type="ORF">MAPG_08362</name>
</gene>
<accession>A0A0C4E760</accession>
<keyword evidence="4" id="KW-1185">Reference proteome</keyword>
<dbReference type="Proteomes" id="UP000011715">
    <property type="component" value="Unassembled WGS sequence"/>
</dbReference>
<keyword evidence="1" id="KW-1133">Transmembrane helix</keyword>
<evidence type="ECO:0000313" key="2">
    <source>
        <dbReference type="EMBL" id="KLU89391.1"/>
    </source>
</evidence>
<evidence type="ECO:0000313" key="3">
    <source>
        <dbReference type="EnsemblFungi" id="MAPG_08362T0"/>
    </source>
</evidence>
<organism evidence="3 4">
    <name type="scientific">Magnaporthiopsis poae (strain ATCC 64411 / 73-15)</name>
    <name type="common">Kentucky bluegrass fungus</name>
    <name type="synonym">Magnaporthe poae</name>
    <dbReference type="NCBI Taxonomy" id="644358"/>
    <lineage>
        <taxon>Eukaryota</taxon>
        <taxon>Fungi</taxon>
        <taxon>Dikarya</taxon>
        <taxon>Ascomycota</taxon>
        <taxon>Pezizomycotina</taxon>
        <taxon>Sordariomycetes</taxon>
        <taxon>Sordariomycetidae</taxon>
        <taxon>Magnaporthales</taxon>
        <taxon>Magnaporthaceae</taxon>
        <taxon>Magnaporthiopsis</taxon>
    </lineage>
</organism>
<reference evidence="3" key="4">
    <citation type="journal article" date="2015" name="G3 (Bethesda)">
        <title>Genome sequences of three phytopathogenic species of the Magnaporthaceae family of fungi.</title>
        <authorList>
            <person name="Okagaki L.H."/>
            <person name="Nunes C.C."/>
            <person name="Sailsbery J."/>
            <person name="Clay B."/>
            <person name="Brown D."/>
            <person name="John T."/>
            <person name="Oh Y."/>
            <person name="Young N."/>
            <person name="Fitzgerald M."/>
            <person name="Haas B.J."/>
            <person name="Zeng Q."/>
            <person name="Young S."/>
            <person name="Adiconis X."/>
            <person name="Fan L."/>
            <person name="Levin J.Z."/>
            <person name="Mitchell T.K."/>
            <person name="Okubara P.A."/>
            <person name="Farman M.L."/>
            <person name="Kohn L.M."/>
            <person name="Birren B."/>
            <person name="Ma L.-J."/>
            <person name="Dean R.A."/>
        </authorList>
    </citation>
    <scope>NUCLEOTIDE SEQUENCE</scope>
    <source>
        <strain evidence="3">ATCC 64411 / 73-15</strain>
    </source>
</reference>
<reference evidence="2" key="3">
    <citation type="submission" date="2011-03" db="EMBL/GenBank/DDBJ databases">
        <title>Annotation of Magnaporthe poae ATCC 64411.</title>
        <authorList>
            <person name="Ma L.-J."/>
            <person name="Dead R."/>
            <person name="Young S.K."/>
            <person name="Zeng Q."/>
            <person name="Gargeya S."/>
            <person name="Fitzgerald M."/>
            <person name="Haas B."/>
            <person name="Abouelleil A."/>
            <person name="Alvarado L."/>
            <person name="Arachchi H.M."/>
            <person name="Berlin A."/>
            <person name="Brown A."/>
            <person name="Chapman S.B."/>
            <person name="Chen Z."/>
            <person name="Dunbar C."/>
            <person name="Freedman E."/>
            <person name="Gearin G."/>
            <person name="Gellesch M."/>
            <person name="Goldberg J."/>
            <person name="Griggs A."/>
            <person name="Gujja S."/>
            <person name="Heiman D."/>
            <person name="Howarth C."/>
            <person name="Larson L."/>
            <person name="Lui A."/>
            <person name="MacDonald P.J.P."/>
            <person name="Mehta T."/>
            <person name="Montmayeur A."/>
            <person name="Murphy C."/>
            <person name="Neiman D."/>
            <person name="Pearson M."/>
            <person name="Priest M."/>
            <person name="Roberts A."/>
            <person name="Saif S."/>
            <person name="Shea T."/>
            <person name="Shenoy N."/>
            <person name="Sisk P."/>
            <person name="Stolte C."/>
            <person name="Sykes S."/>
            <person name="Yandava C."/>
            <person name="Wortman J."/>
            <person name="Nusbaum C."/>
            <person name="Birren B."/>
        </authorList>
    </citation>
    <scope>NUCLEOTIDE SEQUENCE</scope>
    <source>
        <strain evidence="2">ATCC 64411</strain>
    </source>
</reference>
<dbReference type="AlphaFoldDB" id="A0A0C4E760"/>
<sequence>MPLSTKRQTFSIWFLVYCFTIFLATNCNKNYEKRIHFYRDMREIKVPCPGSSNEAIRTRTRAVVNVFGVKLRGSLPLQADMLQRRELASMNLVSFFEGHHQQS</sequence>
<proteinExistence type="predicted"/>
<keyword evidence="1" id="KW-0472">Membrane</keyword>